<dbReference type="EMBL" id="CAJHIR010000046">
    <property type="protein sequence ID" value="CAD6494370.1"/>
    <property type="molecule type" value="Genomic_DNA"/>
</dbReference>
<dbReference type="AlphaFoldDB" id="A0A811TEU1"/>
<dbReference type="GO" id="GO:0016491">
    <property type="term" value="F:oxidoreductase activity"/>
    <property type="evidence" value="ECO:0007669"/>
    <property type="project" value="UniProtKB-ARBA"/>
</dbReference>
<feature type="domain" description="4Fe-4S ferredoxin-type" evidence="1">
    <location>
        <begin position="57"/>
        <end position="85"/>
    </location>
</feature>
<dbReference type="PROSITE" id="PS51379">
    <property type="entry name" value="4FE4S_FER_2"/>
    <property type="match status" value="2"/>
</dbReference>
<evidence type="ECO:0000313" key="3">
    <source>
        <dbReference type="Proteomes" id="UP000612009"/>
    </source>
</evidence>
<evidence type="ECO:0000313" key="2">
    <source>
        <dbReference type="EMBL" id="CAD6494370.1"/>
    </source>
</evidence>
<dbReference type="InterPro" id="IPR002586">
    <property type="entry name" value="CobQ/CobB/MinD/ParA_Nub-bd_dom"/>
</dbReference>
<dbReference type="Proteomes" id="UP000612009">
    <property type="component" value="Unassembled WGS sequence"/>
</dbReference>
<dbReference type="PANTHER" id="PTHR43063">
    <property type="entry name" value="4FE-4S CLUSTER CONTAINING PARA FAMILY ATPASE PROTEIN"/>
    <property type="match status" value="1"/>
</dbReference>
<dbReference type="InterPro" id="IPR027417">
    <property type="entry name" value="P-loop_NTPase"/>
</dbReference>
<dbReference type="Gene3D" id="3.40.50.300">
    <property type="entry name" value="P-loop containing nucleotide triphosphate hydrolases"/>
    <property type="match status" value="1"/>
</dbReference>
<dbReference type="Gene3D" id="3.30.70.20">
    <property type="match status" value="1"/>
</dbReference>
<dbReference type="InterPro" id="IPR017900">
    <property type="entry name" value="4Fe4S_Fe_S_CS"/>
</dbReference>
<protein>
    <submittedName>
        <fullName evidence="2">Iron-sulfur cluster carrier protein</fullName>
    </submittedName>
</protein>
<accession>A0A811TEU1</accession>
<sequence length="277" mass="29819">MIISIASGKGGTGKTTVAVNLALSLSNVQLLDCDVEEPNAHIFLKPEIEDVKSADVLMPEVNNDLCDYCGKCASACEYNAIVVLPTQVMVFPELCHGCGLCRMVCPRDAISEMPREIGVIKKGRSGNNVELVYGLLNIGEGMATPLIDQVKEHADPGKTVIIDAPPGTACPVIAAVSGSDYCILVTEPTPFGLYDLKLIVEVLKVLKIPFGVIINKAGIGDKNVYNYCEEEGIPILLEIPYDKKIAEYYSEGVPFVNVIPAWKTRFAGMIDEIGGEL</sequence>
<reference evidence="2" key="1">
    <citation type="submission" date="2020-10" db="EMBL/GenBank/DDBJ databases">
        <authorList>
            <person name="Hahn C.J."/>
            <person name="Laso-Perez R."/>
            <person name="Vulcano F."/>
            <person name="Vaziourakis K.-M."/>
            <person name="Stokke R."/>
            <person name="Steen I.H."/>
            <person name="Teske A."/>
            <person name="Boetius A."/>
            <person name="Liebeke M."/>
            <person name="Amann R."/>
            <person name="Knittel K."/>
        </authorList>
    </citation>
    <scope>NUCLEOTIDE SEQUENCE</scope>
    <source>
        <strain evidence="2">Gfbio:e3339647-f889-4370-9287-4fb5cb688e4c:AG392J18_GoMArc1</strain>
    </source>
</reference>
<proteinExistence type="predicted"/>
<gene>
    <name evidence="2" type="ORF">LAKADJCE_00730</name>
</gene>
<name>A0A811TEU1_9EURY</name>
<dbReference type="PROSITE" id="PS00198">
    <property type="entry name" value="4FE4S_FER_1"/>
    <property type="match status" value="2"/>
</dbReference>
<feature type="domain" description="4Fe-4S ferredoxin-type" evidence="1">
    <location>
        <begin position="86"/>
        <end position="116"/>
    </location>
</feature>
<dbReference type="SUPFAM" id="SSF54862">
    <property type="entry name" value="4Fe-4S ferredoxins"/>
    <property type="match status" value="1"/>
</dbReference>
<comment type="caution">
    <text evidence="2">The sequence shown here is derived from an EMBL/GenBank/DDBJ whole genome shotgun (WGS) entry which is preliminary data.</text>
</comment>
<dbReference type="PANTHER" id="PTHR43063:SF1">
    <property type="entry name" value="4FE-4S CLUSTER CONTAINING PARA FAMILY ATPASE PROTEIN"/>
    <property type="match status" value="1"/>
</dbReference>
<dbReference type="Pfam" id="PF00037">
    <property type="entry name" value="Fer4"/>
    <property type="match status" value="2"/>
</dbReference>
<organism evidence="2 3">
    <name type="scientific">Candidatus Argoarchaeum ethanivorans</name>
    <dbReference type="NCBI Taxonomy" id="2608793"/>
    <lineage>
        <taxon>Archaea</taxon>
        <taxon>Methanobacteriati</taxon>
        <taxon>Methanobacteriota</taxon>
        <taxon>Stenosarchaea group</taxon>
        <taxon>Methanomicrobia</taxon>
        <taxon>Methanosarcinales</taxon>
        <taxon>Methanosarcinales incertae sedis</taxon>
        <taxon>GOM Arc I cluster</taxon>
        <taxon>Candidatus Argoarchaeum</taxon>
    </lineage>
</organism>
<dbReference type="Pfam" id="PF01656">
    <property type="entry name" value="CbiA"/>
    <property type="match status" value="1"/>
</dbReference>
<evidence type="ECO:0000259" key="1">
    <source>
        <dbReference type="PROSITE" id="PS51379"/>
    </source>
</evidence>
<dbReference type="InterPro" id="IPR017896">
    <property type="entry name" value="4Fe4S_Fe-S-bd"/>
</dbReference>
<dbReference type="CDD" id="cd03110">
    <property type="entry name" value="SIMIBI_bact_arch"/>
    <property type="match status" value="1"/>
</dbReference>
<dbReference type="SUPFAM" id="SSF52540">
    <property type="entry name" value="P-loop containing nucleoside triphosphate hydrolases"/>
    <property type="match status" value="1"/>
</dbReference>